<dbReference type="SUPFAM" id="SSF51735">
    <property type="entry name" value="NAD(P)-binding Rossmann-fold domains"/>
    <property type="match status" value="1"/>
</dbReference>
<dbReference type="Gene3D" id="3.40.50.720">
    <property type="entry name" value="NAD(P)-binding Rossmann-like Domain"/>
    <property type="match status" value="1"/>
</dbReference>
<reference evidence="2 3" key="1">
    <citation type="submission" date="2019-05" db="EMBL/GenBank/DDBJ databases">
        <title>Whole genome sequence analysis of Cupriavidus campinensis S14E4C strain.</title>
        <authorList>
            <person name="Abbaszade G."/>
            <person name="Szabo A."/>
            <person name="Toumi M."/>
            <person name="Toth E."/>
        </authorList>
    </citation>
    <scope>NUCLEOTIDE SEQUENCE [LARGE SCALE GENOMIC DNA]</scope>
    <source>
        <strain evidence="2 3">S14E4C</strain>
    </source>
</reference>
<dbReference type="Gene3D" id="3.90.180.10">
    <property type="entry name" value="Medium-chain alcohol dehydrogenases, catalytic domain"/>
    <property type="match status" value="1"/>
</dbReference>
<dbReference type="InterPro" id="IPR013149">
    <property type="entry name" value="ADH-like_C"/>
</dbReference>
<dbReference type="InterPro" id="IPR051397">
    <property type="entry name" value="Zn-ADH-like_protein"/>
</dbReference>
<evidence type="ECO:0000313" key="3">
    <source>
        <dbReference type="Proteomes" id="UP000318943"/>
    </source>
</evidence>
<gene>
    <name evidence="2" type="ORF">FGG12_20845</name>
</gene>
<accession>A0ABY3EIX6</accession>
<proteinExistence type="predicted"/>
<organism evidence="2 3">
    <name type="scientific">Cupriavidus campinensis</name>
    <dbReference type="NCBI Taxonomy" id="151783"/>
    <lineage>
        <taxon>Bacteria</taxon>
        <taxon>Pseudomonadati</taxon>
        <taxon>Pseudomonadota</taxon>
        <taxon>Betaproteobacteria</taxon>
        <taxon>Burkholderiales</taxon>
        <taxon>Burkholderiaceae</taxon>
        <taxon>Cupriavidus</taxon>
    </lineage>
</organism>
<dbReference type="SMART" id="SM00829">
    <property type="entry name" value="PKS_ER"/>
    <property type="match status" value="1"/>
</dbReference>
<dbReference type="PANTHER" id="PTHR43677:SF1">
    <property type="entry name" value="ACRYLYL-COA REDUCTASE ACUI-RELATED"/>
    <property type="match status" value="1"/>
</dbReference>
<dbReference type="Pfam" id="PF00107">
    <property type="entry name" value="ADH_zinc_N"/>
    <property type="match status" value="1"/>
</dbReference>
<feature type="domain" description="Enoyl reductase (ER)" evidence="1">
    <location>
        <begin position="13"/>
        <end position="329"/>
    </location>
</feature>
<sequence length="333" mass="34534">MTFQALLLTQADGKTAAAVTQLDESALPVDGNVLVAVDYSTINFKDGLAITGRAPVVRKWPMVAGIDGAGTVLDSSDPRWRTGDRVVLNGFGVGETHWGCLAQRARLQGDWLVRLPDAFTSRQAMAIGTAGYTAMLSVLALERGGALGPVKPGDGEVLVTGASGGVGSVAIAILSKLGYRVVASTGKTAEADFLRALGAADVIDRAELGAPGKPLQKERWAGVVDSVGSHTLVNACAQVRYGGVVTACGLAQGMDFPASVAPFILRGVTLAGIDSVMAPMSLRETAWKRLAQDLAPDRLQAITREIRLGEAIDAASQIMAGGMRGRVVVDVNA</sequence>
<dbReference type="EMBL" id="VCIZ01000013">
    <property type="protein sequence ID" value="TSP10905.1"/>
    <property type="molecule type" value="Genomic_DNA"/>
</dbReference>
<comment type="caution">
    <text evidence="2">The sequence shown here is derived from an EMBL/GenBank/DDBJ whole genome shotgun (WGS) entry which is preliminary data.</text>
</comment>
<keyword evidence="3" id="KW-1185">Reference proteome</keyword>
<dbReference type="PANTHER" id="PTHR43677">
    <property type="entry name" value="SHORT-CHAIN DEHYDROGENASE/REDUCTASE"/>
    <property type="match status" value="1"/>
</dbReference>
<dbReference type="InterPro" id="IPR014188">
    <property type="entry name" value="Acrylyl-CoA_reductase_AcuI"/>
</dbReference>
<dbReference type="InterPro" id="IPR036291">
    <property type="entry name" value="NAD(P)-bd_dom_sf"/>
</dbReference>
<dbReference type="InterPro" id="IPR020843">
    <property type="entry name" value="ER"/>
</dbReference>
<evidence type="ECO:0000313" key="2">
    <source>
        <dbReference type="EMBL" id="TSP10905.1"/>
    </source>
</evidence>
<dbReference type="CDD" id="cd08288">
    <property type="entry name" value="MDR_yhdh"/>
    <property type="match status" value="1"/>
</dbReference>
<name>A0ABY3EIX6_9BURK</name>
<evidence type="ECO:0000259" key="1">
    <source>
        <dbReference type="SMART" id="SM00829"/>
    </source>
</evidence>
<dbReference type="SUPFAM" id="SSF50129">
    <property type="entry name" value="GroES-like"/>
    <property type="match status" value="1"/>
</dbReference>
<dbReference type="RefSeq" id="WP_144200508.1">
    <property type="nucleotide sequence ID" value="NZ_CAJPVH010000006.1"/>
</dbReference>
<dbReference type="Pfam" id="PF08240">
    <property type="entry name" value="ADH_N"/>
    <property type="match status" value="1"/>
</dbReference>
<dbReference type="InterPro" id="IPR013154">
    <property type="entry name" value="ADH-like_N"/>
</dbReference>
<protein>
    <submittedName>
        <fullName evidence="2">Oxidoreductase</fullName>
    </submittedName>
</protein>
<dbReference type="NCBIfam" id="TIGR02823">
    <property type="entry name" value="oxido_YhdH"/>
    <property type="match status" value="1"/>
</dbReference>
<dbReference type="InterPro" id="IPR011032">
    <property type="entry name" value="GroES-like_sf"/>
</dbReference>
<dbReference type="Proteomes" id="UP000318943">
    <property type="component" value="Unassembled WGS sequence"/>
</dbReference>